<sequence length="142" mass="15474">MIHFSSNEVNGDDDSFGQNIISHPSSSQHRKAVNRDSTPTKEKSHKNDAHCQRSDVSGSNEDCILVPPEEKDSSEPLKENSSCDLLPQPPKDITTKKTPLPLEPPLAGAAVSRSMSVSVDKETNLKSISSHYSRGANLHDLD</sequence>
<evidence type="ECO:0000313" key="3">
    <source>
        <dbReference type="EMBL" id="CAD9502448.1"/>
    </source>
</evidence>
<evidence type="ECO:0000313" key="2">
    <source>
        <dbReference type="EMBL" id="CAD9502445.1"/>
    </source>
</evidence>
<organism evidence="2">
    <name type="scientific">Helicotheca tamesis</name>
    <dbReference type="NCBI Taxonomy" id="374047"/>
    <lineage>
        <taxon>Eukaryota</taxon>
        <taxon>Sar</taxon>
        <taxon>Stramenopiles</taxon>
        <taxon>Ochrophyta</taxon>
        <taxon>Bacillariophyta</taxon>
        <taxon>Mediophyceae</taxon>
        <taxon>Lithodesmiophycidae</taxon>
        <taxon>Lithodesmiales</taxon>
        <taxon>Lithodesmiaceae</taxon>
        <taxon>Helicotheca</taxon>
    </lineage>
</organism>
<feature type="compositionally biased region" description="Polar residues" evidence="1">
    <location>
        <begin position="16"/>
        <end position="27"/>
    </location>
</feature>
<name>A0A6U0GWI7_9STRA</name>
<evidence type="ECO:0000256" key="1">
    <source>
        <dbReference type="SAM" id="MobiDB-lite"/>
    </source>
</evidence>
<reference evidence="2" key="1">
    <citation type="submission" date="2021-01" db="EMBL/GenBank/DDBJ databases">
        <authorList>
            <person name="Corre E."/>
            <person name="Pelletier E."/>
            <person name="Niang G."/>
            <person name="Scheremetjew M."/>
            <person name="Finn R."/>
            <person name="Kale V."/>
            <person name="Holt S."/>
            <person name="Cochrane G."/>
            <person name="Meng A."/>
            <person name="Brown T."/>
            <person name="Cohen L."/>
        </authorList>
    </citation>
    <scope>NUCLEOTIDE SEQUENCE</scope>
    <source>
        <strain evidence="2">CCMP826</strain>
    </source>
</reference>
<dbReference type="EMBL" id="HBGV01013170">
    <property type="protein sequence ID" value="CAD9502445.1"/>
    <property type="molecule type" value="Transcribed_RNA"/>
</dbReference>
<accession>A0A6U0GWI7</accession>
<dbReference type="EMBL" id="HBGV01013171">
    <property type="protein sequence ID" value="CAD9502448.1"/>
    <property type="molecule type" value="Transcribed_RNA"/>
</dbReference>
<dbReference type="AlphaFoldDB" id="A0A6U0GWI7"/>
<feature type="compositionally biased region" description="Low complexity" evidence="1">
    <location>
        <begin position="96"/>
        <end position="110"/>
    </location>
</feature>
<feature type="region of interest" description="Disordered" evidence="1">
    <location>
        <begin position="1"/>
        <end position="142"/>
    </location>
</feature>
<feature type="compositionally biased region" description="Basic and acidic residues" evidence="1">
    <location>
        <begin position="38"/>
        <end position="53"/>
    </location>
</feature>
<gene>
    <name evidence="2" type="ORF">HTAM1171_LOCUS8029</name>
    <name evidence="3" type="ORF">HTAM1171_LOCUS8030</name>
</gene>
<feature type="compositionally biased region" description="Basic and acidic residues" evidence="1">
    <location>
        <begin position="68"/>
        <end position="78"/>
    </location>
</feature>
<proteinExistence type="predicted"/>
<protein>
    <submittedName>
        <fullName evidence="2">Uncharacterized protein</fullName>
    </submittedName>
</protein>